<dbReference type="InterPro" id="IPR001959">
    <property type="entry name" value="Transposase"/>
</dbReference>
<keyword evidence="3" id="KW-0815">Transposition</keyword>
<gene>
    <name evidence="12" type="ORF">MiSe_02120</name>
</gene>
<evidence type="ECO:0000256" key="3">
    <source>
        <dbReference type="ARBA" id="ARBA00022578"/>
    </source>
</evidence>
<feature type="region of interest" description="Disordered" evidence="8">
    <location>
        <begin position="220"/>
        <end position="241"/>
    </location>
</feature>
<reference evidence="12" key="1">
    <citation type="submission" date="2019-10" db="EMBL/GenBank/DDBJ databases">
        <title>Draft genome sequece of Microseira wollei NIES-4236.</title>
        <authorList>
            <person name="Yamaguchi H."/>
            <person name="Suzuki S."/>
            <person name="Kawachi M."/>
        </authorList>
    </citation>
    <scope>NUCLEOTIDE SEQUENCE</scope>
    <source>
        <strain evidence="12">NIES-4236</strain>
    </source>
</reference>
<evidence type="ECO:0000256" key="1">
    <source>
        <dbReference type="ARBA" id="ARBA00008761"/>
    </source>
</evidence>
<dbReference type="InterPro" id="IPR051399">
    <property type="entry name" value="RNA-guided_DNA_endo/Transpos"/>
</dbReference>
<dbReference type="GO" id="GO:0006310">
    <property type="term" value="P:DNA recombination"/>
    <property type="evidence" value="ECO:0007669"/>
    <property type="project" value="UniProtKB-KW"/>
</dbReference>
<name>A0AAV3X5W4_9CYAN</name>
<dbReference type="Pfam" id="PF12323">
    <property type="entry name" value="HTH_OrfB_IS605"/>
    <property type="match status" value="1"/>
</dbReference>
<dbReference type="GO" id="GO:0003677">
    <property type="term" value="F:DNA binding"/>
    <property type="evidence" value="ECO:0007669"/>
    <property type="project" value="UniProtKB-KW"/>
</dbReference>
<evidence type="ECO:0000256" key="5">
    <source>
        <dbReference type="ARBA" id="ARBA00022833"/>
    </source>
</evidence>
<feature type="domain" description="Cas12f1-like TNB" evidence="10">
    <location>
        <begin position="301"/>
        <end position="368"/>
    </location>
</feature>
<evidence type="ECO:0000259" key="11">
    <source>
        <dbReference type="Pfam" id="PF12323"/>
    </source>
</evidence>
<evidence type="ECO:0000313" key="12">
    <source>
        <dbReference type="EMBL" id="GET35470.1"/>
    </source>
</evidence>
<feature type="domain" description="Transposase putative helix-turn-helix" evidence="11">
    <location>
        <begin position="1"/>
        <end position="47"/>
    </location>
</feature>
<dbReference type="NCBIfam" id="NF040570">
    <property type="entry name" value="guided_TnpB"/>
    <property type="match status" value="1"/>
</dbReference>
<comment type="similarity">
    <text evidence="2">In the N-terminal section; belongs to the transposase 2 family.</text>
</comment>
<accession>A0AAV3X5W4</accession>
<dbReference type="GO" id="GO:0032196">
    <property type="term" value="P:transposition"/>
    <property type="evidence" value="ECO:0007669"/>
    <property type="project" value="UniProtKB-KW"/>
</dbReference>
<keyword evidence="5" id="KW-0862">Zinc</keyword>
<organism evidence="12 13">
    <name type="scientific">Microseira wollei NIES-4236</name>
    <dbReference type="NCBI Taxonomy" id="2530354"/>
    <lineage>
        <taxon>Bacteria</taxon>
        <taxon>Bacillati</taxon>
        <taxon>Cyanobacteriota</taxon>
        <taxon>Cyanophyceae</taxon>
        <taxon>Oscillatoriophycideae</taxon>
        <taxon>Aerosakkonematales</taxon>
        <taxon>Aerosakkonemataceae</taxon>
        <taxon>Microseira</taxon>
    </lineage>
</organism>
<dbReference type="PANTHER" id="PTHR30405">
    <property type="entry name" value="TRANSPOSASE"/>
    <property type="match status" value="1"/>
</dbReference>
<keyword evidence="13" id="KW-1185">Reference proteome</keyword>
<proteinExistence type="inferred from homology"/>
<keyword evidence="7" id="KW-0233">DNA recombination</keyword>
<evidence type="ECO:0000256" key="6">
    <source>
        <dbReference type="ARBA" id="ARBA00023125"/>
    </source>
</evidence>
<dbReference type="Pfam" id="PF07282">
    <property type="entry name" value="Cas12f1-like_TNB"/>
    <property type="match status" value="1"/>
</dbReference>
<dbReference type="AlphaFoldDB" id="A0AAV3X5W4"/>
<dbReference type="InterPro" id="IPR021027">
    <property type="entry name" value="Transposase_put_HTH"/>
</dbReference>
<feature type="domain" description="Probable transposase IS891/IS1136/IS1341" evidence="9">
    <location>
        <begin position="176"/>
        <end position="289"/>
    </location>
</feature>
<sequence>MLHKAVKFRLYPTPEPEILLAQHFGGARWWWNYALSQSIECYKETGKGLGRKALNALLPKLKKDAQTAWLAECYSLLQAVTLNLTTAYKNFFEGRGRFPRFKSKHRKQSIQYPQNVNLIPPSPHNKGGSRGGIKLPGKIGTVKAKIHRPIEGTIKKVTVSKSYYGKYYASILNEIVGDNPQAASEGNVVGVDLGLKHFAVVSNGSKVSKYDNPKHLAKHEKNLKRKQQKLARKQKGSNSRSKYRIVVARVYERVSNSRSDFLHKLSRKLVNENQVVVVESLHVKGMVRNHNLAHAISDAGWGTFTNFLAYKLEKKGGLLLEVDRWFPSSKLGSSCYYQIDELPLDVREWTCPNCGTDRDRDGNAATNIRAEGIRMLKADGTAVSAKVGEVRQKGGRKSVLLHSPLMLEAHTVPIGECG</sequence>
<comment type="caution">
    <text evidence="12">The sequence shown here is derived from an EMBL/GenBank/DDBJ whole genome shotgun (WGS) entry which is preliminary data.</text>
</comment>
<feature type="compositionally biased region" description="Basic residues" evidence="8">
    <location>
        <begin position="220"/>
        <end position="235"/>
    </location>
</feature>
<keyword evidence="6" id="KW-0238">DNA-binding</keyword>
<dbReference type="InterPro" id="IPR010095">
    <property type="entry name" value="Cas12f1-like_TNB"/>
</dbReference>
<evidence type="ECO:0000256" key="4">
    <source>
        <dbReference type="ARBA" id="ARBA00022723"/>
    </source>
</evidence>
<dbReference type="Pfam" id="PF01385">
    <property type="entry name" value="OrfB_IS605"/>
    <property type="match status" value="1"/>
</dbReference>
<evidence type="ECO:0000259" key="9">
    <source>
        <dbReference type="Pfam" id="PF01385"/>
    </source>
</evidence>
<dbReference type="Proteomes" id="UP001050975">
    <property type="component" value="Unassembled WGS sequence"/>
</dbReference>
<evidence type="ECO:0000256" key="2">
    <source>
        <dbReference type="ARBA" id="ARBA00011044"/>
    </source>
</evidence>
<keyword evidence="4" id="KW-0479">Metal-binding</keyword>
<dbReference type="NCBIfam" id="TIGR01766">
    <property type="entry name" value="IS200/IS605 family accessory protein TnpB-like domain"/>
    <property type="match status" value="1"/>
</dbReference>
<feature type="region of interest" description="Disordered" evidence="8">
    <location>
        <begin position="115"/>
        <end position="134"/>
    </location>
</feature>
<protein>
    <submittedName>
        <fullName evidence="12">Transposase</fullName>
    </submittedName>
</protein>
<comment type="similarity">
    <text evidence="1">In the C-terminal section; belongs to the transposase 35 family.</text>
</comment>
<dbReference type="PANTHER" id="PTHR30405:SF25">
    <property type="entry name" value="RNA-GUIDED DNA ENDONUCLEASE INSQ-RELATED"/>
    <property type="match status" value="1"/>
</dbReference>
<evidence type="ECO:0000256" key="7">
    <source>
        <dbReference type="ARBA" id="ARBA00023172"/>
    </source>
</evidence>
<dbReference type="EMBL" id="BLAY01000002">
    <property type="protein sequence ID" value="GET35470.1"/>
    <property type="molecule type" value="Genomic_DNA"/>
</dbReference>
<evidence type="ECO:0000313" key="13">
    <source>
        <dbReference type="Proteomes" id="UP001050975"/>
    </source>
</evidence>
<dbReference type="GO" id="GO:0046872">
    <property type="term" value="F:metal ion binding"/>
    <property type="evidence" value="ECO:0007669"/>
    <property type="project" value="UniProtKB-KW"/>
</dbReference>
<evidence type="ECO:0000259" key="10">
    <source>
        <dbReference type="Pfam" id="PF07282"/>
    </source>
</evidence>
<evidence type="ECO:0000256" key="8">
    <source>
        <dbReference type="SAM" id="MobiDB-lite"/>
    </source>
</evidence>
<dbReference type="RefSeq" id="WP_226572983.1">
    <property type="nucleotide sequence ID" value="NZ_BLAY01000002.1"/>
</dbReference>